<evidence type="ECO:0000313" key="2">
    <source>
        <dbReference type="EMBL" id="KAJ7740431.1"/>
    </source>
</evidence>
<gene>
    <name evidence="2" type="ORF">DFH07DRAFT_839046</name>
</gene>
<keyword evidence="1" id="KW-0812">Transmembrane</keyword>
<feature type="transmembrane region" description="Helical" evidence="1">
    <location>
        <begin position="41"/>
        <end position="60"/>
    </location>
</feature>
<reference evidence="2" key="1">
    <citation type="submission" date="2023-03" db="EMBL/GenBank/DDBJ databases">
        <title>Massive genome expansion in bonnet fungi (Mycena s.s.) driven by repeated elements and novel gene families across ecological guilds.</title>
        <authorList>
            <consortium name="Lawrence Berkeley National Laboratory"/>
            <person name="Harder C.B."/>
            <person name="Miyauchi S."/>
            <person name="Viragh M."/>
            <person name="Kuo A."/>
            <person name="Thoen E."/>
            <person name="Andreopoulos B."/>
            <person name="Lu D."/>
            <person name="Skrede I."/>
            <person name="Drula E."/>
            <person name="Henrissat B."/>
            <person name="Morin E."/>
            <person name="Kohler A."/>
            <person name="Barry K."/>
            <person name="LaButti K."/>
            <person name="Morin E."/>
            <person name="Salamov A."/>
            <person name="Lipzen A."/>
            <person name="Mereny Z."/>
            <person name="Hegedus B."/>
            <person name="Baldrian P."/>
            <person name="Stursova M."/>
            <person name="Weitz H."/>
            <person name="Taylor A."/>
            <person name="Grigoriev I.V."/>
            <person name="Nagy L.G."/>
            <person name="Martin F."/>
            <person name="Kauserud H."/>
        </authorList>
    </citation>
    <scope>NUCLEOTIDE SEQUENCE</scope>
    <source>
        <strain evidence="2">CBHHK188m</strain>
    </source>
</reference>
<organism evidence="2 3">
    <name type="scientific">Mycena maculata</name>
    <dbReference type="NCBI Taxonomy" id="230809"/>
    <lineage>
        <taxon>Eukaryota</taxon>
        <taxon>Fungi</taxon>
        <taxon>Dikarya</taxon>
        <taxon>Basidiomycota</taxon>
        <taxon>Agaricomycotina</taxon>
        <taxon>Agaricomycetes</taxon>
        <taxon>Agaricomycetidae</taxon>
        <taxon>Agaricales</taxon>
        <taxon>Marasmiineae</taxon>
        <taxon>Mycenaceae</taxon>
        <taxon>Mycena</taxon>
    </lineage>
</organism>
<dbReference type="Proteomes" id="UP001215280">
    <property type="component" value="Unassembled WGS sequence"/>
</dbReference>
<keyword evidence="1" id="KW-1133">Transmembrane helix</keyword>
<evidence type="ECO:0000256" key="1">
    <source>
        <dbReference type="SAM" id="Phobius"/>
    </source>
</evidence>
<protein>
    <submittedName>
        <fullName evidence="2">Uncharacterized protein</fullName>
    </submittedName>
</protein>
<dbReference type="AlphaFoldDB" id="A0AAD7IDA9"/>
<evidence type="ECO:0000313" key="3">
    <source>
        <dbReference type="Proteomes" id="UP001215280"/>
    </source>
</evidence>
<sequence length="109" mass="11504">MWMRVLWRHRVLRARGVRRAVAGVGLLRVAAGRGKVRTCVGVYLALSVSVLVIPVSTSACGHPRGWGTRMVGGWGPGVLVGGGVAVRAGAGAVGVALRRWGRMRLHVVC</sequence>
<keyword evidence="1" id="KW-0472">Membrane</keyword>
<comment type="caution">
    <text evidence="2">The sequence shown here is derived from an EMBL/GenBank/DDBJ whole genome shotgun (WGS) entry which is preliminary data.</text>
</comment>
<accession>A0AAD7IDA9</accession>
<proteinExistence type="predicted"/>
<keyword evidence="3" id="KW-1185">Reference proteome</keyword>
<dbReference type="EMBL" id="JARJLG010000127">
    <property type="protein sequence ID" value="KAJ7740431.1"/>
    <property type="molecule type" value="Genomic_DNA"/>
</dbReference>
<name>A0AAD7IDA9_9AGAR</name>